<dbReference type="EMBL" id="JANPWB010000016">
    <property type="protein sequence ID" value="KAJ1080691.1"/>
    <property type="molecule type" value="Genomic_DNA"/>
</dbReference>
<keyword evidence="3" id="KW-1185">Reference proteome</keyword>
<name>A0AAV7KN22_PLEWA</name>
<feature type="compositionally biased region" description="Basic and acidic residues" evidence="1">
    <location>
        <begin position="89"/>
        <end position="98"/>
    </location>
</feature>
<accession>A0AAV7KN22</accession>
<feature type="region of interest" description="Disordered" evidence="1">
    <location>
        <begin position="68"/>
        <end position="114"/>
    </location>
</feature>
<gene>
    <name evidence="2" type="ORF">NDU88_000885</name>
</gene>
<sequence length="114" mass="11756">MGVLPVCDVSATAIGASRGEVGQQDLVGHLDSVLLWLSEVGMLPTSLVGGPFACVSEDDVMERARRLVTHLSTKKASQGSHGKGPGSGHNEETQKTDHPSLTPPVEGQMAPASG</sequence>
<dbReference type="Proteomes" id="UP001066276">
    <property type="component" value="Chromosome 12"/>
</dbReference>
<comment type="caution">
    <text evidence="2">The sequence shown here is derived from an EMBL/GenBank/DDBJ whole genome shotgun (WGS) entry which is preliminary data.</text>
</comment>
<evidence type="ECO:0000313" key="3">
    <source>
        <dbReference type="Proteomes" id="UP001066276"/>
    </source>
</evidence>
<dbReference type="AlphaFoldDB" id="A0AAV7KN22"/>
<reference evidence="2" key="1">
    <citation type="journal article" date="2022" name="bioRxiv">
        <title>Sequencing and chromosome-scale assembly of the giantPleurodeles waltlgenome.</title>
        <authorList>
            <person name="Brown T."/>
            <person name="Elewa A."/>
            <person name="Iarovenko S."/>
            <person name="Subramanian E."/>
            <person name="Araus A.J."/>
            <person name="Petzold A."/>
            <person name="Susuki M."/>
            <person name="Suzuki K.-i.T."/>
            <person name="Hayashi T."/>
            <person name="Toyoda A."/>
            <person name="Oliveira C."/>
            <person name="Osipova E."/>
            <person name="Leigh N.D."/>
            <person name="Simon A."/>
            <person name="Yun M.H."/>
        </authorList>
    </citation>
    <scope>NUCLEOTIDE SEQUENCE</scope>
    <source>
        <strain evidence="2">20211129_DDA</strain>
        <tissue evidence="2">Liver</tissue>
    </source>
</reference>
<feature type="compositionally biased region" description="Polar residues" evidence="1">
    <location>
        <begin position="70"/>
        <end position="80"/>
    </location>
</feature>
<evidence type="ECO:0000313" key="2">
    <source>
        <dbReference type="EMBL" id="KAJ1080691.1"/>
    </source>
</evidence>
<protein>
    <submittedName>
        <fullName evidence="2">Uncharacterized protein</fullName>
    </submittedName>
</protein>
<proteinExistence type="predicted"/>
<organism evidence="2 3">
    <name type="scientific">Pleurodeles waltl</name>
    <name type="common">Iberian ribbed newt</name>
    <dbReference type="NCBI Taxonomy" id="8319"/>
    <lineage>
        <taxon>Eukaryota</taxon>
        <taxon>Metazoa</taxon>
        <taxon>Chordata</taxon>
        <taxon>Craniata</taxon>
        <taxon>Vertebrata</taxon>
        <taxon>Euteleostomi</taxon>
        <taxon>Amphibia</taxon>
        <taxon>Batrachia</taxon>
        <taxon>Caudata</taxon>
        <taxon>Salamandroidea</taxon>
        <taxon>Salamandridae</taxon>
        <taxon>Pleurodelinae</taxon>
        <taxon>Pleurodeles</taxon>
    </lineage>
</organism>
<evidence type="ECO:0000256" key="1">
    <source>
        <dbReference type="SAM" id="MobiDB-lite"/>
    </source>
</evidence>